<keyword evidence="2" id="KW-1185">Reference proteome</keyword>
<accession>A0A8X6MZF3</accession>
<dbReference type="Proteomes" id="UP000887013">
    <property type="component" value="Unassembled WGS sequence"/>
</dbReference>
<reference evidence="1" key="1">
    <citation type="submission" date="2020-08" db="EMBL/GenBank/DDBJ databases">
        <title>Multicomponent nature underlies the extraordinary mechanical properties of spider dragline silk.</title>
        <authorList>
            <person name="Kono N."/>
            <person name="Nakamura H."/>
            <person name="Mori M."/>
            <person name="Yoshida Y."/>
            <person name="Ohtoshi R."/>
            <person name="Malay A.D."/>
            <person name="Moran D.A.P."/>
            <person name="Tomita M."/>
            <person name="Numata K."/>
            <person name="Arakawa K."/>
        </authorList>
    </citation>
    <scope>NUCLEOTIDE SEQUENCE</scope>
</reference>
<proteinExistence type="predicted"/>
<organism evidence="1 2">
    <name type="scientific">Nephila pilipes</name>
    <name type="common">Giant wood spider</name>
    <name type="synonym">Nephila maculata</name>
    <dbReference type="NCBI Taxonomy" id="299642"/>
    <lineage>
        <taxon>Eukaryota</taxon>
        <taxon>Metazoa</taxon>
        <taxon>Ecdysozoa</taxon>
        <taxon>Arthropoda</taxon>
        <taxon>Chelicerata</taxon>
        <taxon>Arachnida</taxon>
        <taxon>Araneae</taxon>
        <taxon>Araneomorphae</taxon>
        <taxon>Entelegynae</taxon>
        <taxon>Araneoidea</taxon>
        <taxon>Nephilidae</taxon>
        <taxon>Nephila</taxon>
    </lineage>
</organism>
<sequence length="162" mass="19187">MLPQILFCLPESNGFEGSGVYRRWFSAAANVAGKFYRKRTAQRRHQMFLQPGGTAGKITAGINVLLYQHKQYNLRNIGSIFRVRRRKRRFTTGLTGDTPQMQRFWQALRRQAASGWQLHLLPAGGKTQRCRCWQEIYQMQFRLRWRSVEKSLNKFRRKHLLN</sequence>
<dbReference type="EMBL" id="BMAW01098587">
    <property type="protein sequence ID" value="GFS85587.1"/>
    <property type="molecule type" value="Genomic_DNA"/>
</dbReference>
<evidence type="ECO:0000313" key="2">
    <source>
        <dbReference type="Proteomes" id="UP000887013"/>
    </source>
</evidence>
<comment type="caution">
    <text evidence="1">The sequence shown here is derived from an EMBL/GenBank/DDBJ whole genome shotgun (WGS) entry which is preliminary data.</text>
</comment>
<gene>
    <name evidence="1" type="ORF">NPIL_382521</name>
</gene>
<name>A0A8X6MZF3_NEPPI</name>
<protein>
    <submittedName>
        <fullName evidence="1">Uncharacterized protein</fullName>
    </submittedName>
</protein>
<dbReference type="AlphaFoldDB" id="A0A8X6MZF3"/>
<evidence type="ECO:0000313" key="1">
    <source>
        <dbReference type="EMBL" id="GFS85587.1"/>
    </source>
</evidence>